<proteinExistence type="predicted"/>
<name>A0A8S5PYG8_9CAUD</name>
<organism evidence="1">
    <name type="scientific">Myoviridae sp. ctgsk7</name>
    <dbReference type="NCBI Taxonomy" id="2825151"/>
    <lineage>
        <taxon>Viruses</taxon>
        <taxon>Duplodnaviria</taxon>
        <taxon>Heunggongvirae</taxon>
        <taxon>Uroviricota</taxon>
        <taxon>Caudoviricetes</taxon>
    </lineage>
</organism>
<accession>A0A8S5PYG8</accession>
<sequence>MSEIKFGPVSRTDRIHWEEANTEALPKTIVDDPIIEVPIWVLEEVQDTLRQTQNYRDEVRTNKETSLDRTIERTKNLVDNLLKISL</sequence>
<reference evidence="1" key="1">
    <citation type="journal article" date="2021" name="Proc. Natl. Acad. Sci. U.S.A.">
        <title>A Catalog of Tens of Thousands of Viruses from Human Metagenomes Reveals Hidden Associations with Chronic Diseases.</title>
        <authorList>
            <person name="Tisza M.J."/>
            <person name="Buck C.B."/>
        </authorList>
    </citation>
    <scope>NUCLEOTIDE SEQUENCE</scope>
    <source>
        <strain evidence="1">Ctgsk7</strain>
    </source>
</reference>
<protein>
    <submittedName>
        <fullName evidence="1">Uncharacterized protein</fullName>
    </submittedName>
</protein>
<dbReference type="EMBL" id="BK015533">
    <property type="protein sequence ID" value="DAE11453.1"/>
    <property type="molecule type" value="Genomic_DNA"/>
</dbReference>
<evidence type="ECO:0000313" key="1">
    <source>
        <dbReference type="EMBL" id="DAE11453.1"/>
    </source>
</evidence>